<feature type="non-terminal residue" evidence="1">
    <location>
        <position position="72"/>
    </location>
</feature>
<dbReference type="EMBL" id="CAJHNH020002500">
    <property type="protein sequence ID" value="CAG5126926.1"/>
    <property type="molecule type" value="Genomic_DNA"/>
</dbReference>
<dbReference type="Proteomes" id="UP000678393">
    <property type="component" value="Unassembled WGS sequence"/>
</dbReference>
<protein>
    <submittedName>
        <fullName evidence="1">Uncharacterized protein</fullName>
    </submittedName>
</protein>
<sequence length="72" mass="7910">MSLIHPSSCECLHSGLDLFSVPPTQTAVEEGQFVEIHPLASLAPGAPIEFAISRNSEEYLDLFNTFLHVRAK</sequence>
<keyword evidence="2" id="KW-1185">Reference proteome</keyword>
<evidence type="ECO:0000313" key="2">
    <source>
        <dbReference type="Proteomes" id="UP000678393"/>
    </source>
</evidence>
<proteinExistence type="predicted"/>
<dbReference type="OrthoDB" id="6280663at2759"/>
<organism evidence="1 2">
    <name type="scientific">Candidula unifasciata</name>
    <dbReference type="NCBI Taxonomy" id="100452"/>
    <lineage>
        <taxon>Eukaryota</taxon>
        <taxon>Metazoa</taxon>
        <taxon>Spiralia</taxon>
        <taxon>Lophotrochozoa</taxon>
        <taxon>Mollusca</taxon>
        <taxon>Gastropoda</taxon>
        <taxon>Heterobranchia</taxon>
        <taxon>Euthyneura</taxon>
        <taxon>Panpulmonata</taxon>
        <taxon>Eupulmonata</taxon>
        <taxon>Stylommatophora</taxon>
        <taxon>Helicina</taxon>
        <taxon>Helicoidea</taxon>
        <taxon>Geomitridae</taxon>
        <taxon>Candidula</taxon>
    </lineage>
</organism>
<reference evidence="1" key="1">
    <citation type="submission" date="2021-04" db="EMBL/GenBank/DDBJ databases">
        <authorList>
            <consortium name="Molecular Ecology Group"/>
        </authorList>
    </citation>
    <scope>NUCLEOTIDE SEQUENCE</scope>
</reference>
<evidence type="ECO:0000313" key="1">
    <source>
        <dbReference type="EMBL" id="CAG5126926.1"/>
    </source>
</evidence>
<accession>A0A8S3ZIF1</accession>
<name>A0A8S3ZIF1_9EUPU</name>
<gene>
    <name evidence="1" type="ORF">CUNI_LOCUS12484</name>
</gene>
<comment type="caution">
    <text evidence="1">The sequence shown here is derived from an EMBL/GenBank/DDBJ whole genome shotgun (WGS) entry which is preliminary data.</text>
</comment>
<dbReference type="AlphaFoldDB" id="A0A8S3ZIF1"/>